<dbReference type="PANTHER" id="PTHR11938">
    <property type="entry name" value="FAD NADPH DEHYDROGENASE/OXIDOREDUCTASE"/>
    <property type="match status" value="1"/>
</dbReference>
<dbReference type="FunFam" id="3.60.20.10:FF:000001">
    <property type="entry name" value="Glutamate synthase, large subunit"/>
    <property type="match status" value="1"/>
</dbReference>
<evidence type="ECO:0000256" key="18">
    <source>
        <dbReference type="SAM" id="MobiDB-lite"/>
    </source>
</evidence>
<evidence type="ECO:0000256" key="13">
    <source>
        <dbReference type="ARBA" id="ARBA00023014"/>
    </source>
</evidence>
<evidence type="ECO:0000256" key="1">
    <source>
        <dbReference type="ARBA" id="ARBA00001917"/>
    </source>
</evidence>
<dbReference type="OrthoDB" id="4327079at2759"/>
<dbReference type="GO" id="GO:0051538">
    <property type="term" value="F:3 iron, 4 sulfur cluster binding"/>
    <property type="evidence" value="ECO:0007669"/>
    <property type="project" value="UniProtKB-KW"/>
</dbReference>
<comment type="cofactor">
    <cofactor evidence="1">
        <name>FMN</name>
        <dbReference type="ChEBI" id="CHEBI:58210"/>
    </cofactor>
</comment>
<dbReference type="OMA" id="LKTGWDV"/>
<dbReference type="Gene3D" id="3.20.20.70">
    <property type="entry name" value="Aldolase class I"/>
    <property type="match status" value="2"/>
</dbReference>
<keyword evidence="11" id="KW-0560">Oxidoreductase</keyword>
<dbReference type="GO" id="GO:0019676">
    <property type="term" value="P:ammonia assimilation cycle"/>
    <property type="evidence" value="ECO:0000318"/>
    <property type="project" value="GO_Central"/>
</dbReference>
<keyword evidence="7" id="KW-0285">Flavoprotein</keyword>
<organism evidence="20 21">
    <name type="scientific">Klebsormidium nitens</name>
    <name type="common">Green alga</name>
    <name type="synonym">Ulothrix nitens</name>
    <dbReference type="NCBI Taxonomy" id="105231"/>
    <lineage>
        <taxon>Eukaryota</taxon>
        <taxon>Viridiplantae</taxon>
        <taxon>Streptophyta</taxon>
        <taxon>Klebsormidiophyceae</taxon>
        <taxon>Klebsormidiales</taxon>
        <taxon>Klebsormidiaceae</taxon>
        <taxon>Klebsormidium</taxon>
    </lineage>
</organism>
<comment type="cofactor">
    <cofactor evidence="2">
        <name>[3Fe-4S] cluster</name>
        <dbReference type="ChEBI" id="CHEBI:21137"/>
    </cofactor>
</comment>
<proteinExistence type="inferred from homology"/>
<evidence type="ECO:0000256" key="14">
    <source>
        <dbReference type="ARBA" id="ARBA00023164"/>
    </source>
</evidence>
<dbReference type="FunFam" id="3.20.20.70:FF:000084">
    <property type="entry name" value="Ferredoxin-dependent glutamate synthase, chloroplastic"/>
    <property type="match status" value="1"/>
</dbReference>
<evidence type="ECO:0000256" key="10">
    <source>
        <dbReference type="ARBA" id="ARBA00022962"/>
    </source>
</evidence>
<dbReference type="InterPro" id="IPR036485">
    <property type="entry name" value="Glu_synth_asu_C_sf"/>
</dbReference>
<evidence type="ECO:0000256" key="16">
    <source>
        <dbReference type="ARBA" id="ARBA00037928"/>
    </source>
</evidence>
<dbReference type="InterPro" id="IPR002489">
    <property type="entry name" value="Glu_synth_asu_C"/>
</dbReference>
<dbReference type="SUPFAM" id="SSF51395">
    <property type="entry name" value="FMN-linked oxidoreductases"/>
    <property type="match status" value="1"/>
</dbReference>
<evidence type="ECO:0000256" key="3">
    <source>
        <dbReference type="ARBA" id="ARBA00004802"/>
    </source>
</evidence>
<dbReference type="Pfam" id="PF00310">
    <property type="entry name" value="GATase_2"/>
    <property type="match status" value="1"/>
</dbReference>
<keyword evidence="9" id="KW-0479">Metal-binding</keyword>
<dbReference type="GO" id="GO:0006537">
    <property type="term" value="P:glutamate biosynthetic process"/>
    <property type="evidence" value="ECO:0000318"/>
    <property type="project" value="GO_Central"/>
</dbReference>
<feature type="domain" description="Glutamine amidotransferase type-2" evidence="19">
    <location>
        <begin position="123"/>
        <end position="524"/>
    </location>
</feature>
<keyword evidence="6" id="KW-0028">Amino-acid biosynthesis</keyword>
<dbReference type="FunFam" id="3.20.20.70:FF:000127">
    <property type="entry name" value="Ferredoxin-dependent glutamate synthase, chloroplastic"/>
    <property type="match status" value="1"/>
</dbReference>
<dbReference type="CDD" id="cd00713">
    <property type="entry name" value="GltS"/>
    <property type="match status" value="1"/>
</dbReference>
<dbReference type="Pfam" id="PF04898">
    <property type="entry name" value="Glu_syn_central"/>
    <property type="match status" value="1"/>
</dbReference>
<dbReference type="InterPro" id="IPR013785">
    <property type="entry name" value="Aldolase_TIM"/>
</dbReference>
<dbReference type="SUPFAM" id="SSF56235">
    <property type="entry name" value="N-terminal nucleophile aminohydrolases (Ntn hydrolases)"/>
    <property type="match status" value="1"/>
</dbReference>
<gene>
    <name evidence="20" type="ORF">KFL_001860160</name>
</gene>
<keyword evidence="15" id="KW-0003">3Fe-4S</keyword>
<dbReference type="GO" id="GO:0046872">
    <property type="term" value="F:metal ion binding"/>
    <property type="evidence" value="ECO:0007669"/>
    <property type="project" value="UniProtKB-KW"/>
</dbReference>
<accession>A0A1Y1I4M1</accession>
<dbReference type="GO" id="GO:0009507">
    <property type="term" value="C:chloroplast"/>
    <property type="evidence" value="ECO:0007669"/>
    <property type="project" value="UniProtKB-ARBA"/>
</dbReference>
<keyword evidence="8" id="KW-0288">FMN</keyword>
<keyword evidence="12" id="KW-0408">Iron</keyword>
<dbReference type="Pfam" id="PF01645">
    <property type="entry name" value="Glu_synthase"/>
    <property type="match status" value="1"/>
</dbReference>
<dbReference type="NCBIfam" id="NF008730">
    <property type="entry name" value="PRK11750.1"/>
    <property type="match status" value="1"/>
</dbReference>
<keyword evidence="10" id="KW-0315">Glutamine amidotransferase</keyword>
<evidence type="ECO:0000256" key="4">
    <source>
        <dbReference type="ARBA" id="ARBA00004909"/>
    </source>
</evidence>
<dbReference type="InterPro" id="IPR002932">
    <property type="entry name" value="Glu_synthdom"/>
</dbReference>
<protein>
    <recommendedName>
        <fullName evidence="17">glutamate synthase (ferredoxin)</fullName>
        <ecNumber evidence="17">1.4.7.1</ecNumber>
    </recommendedName>
</protein>
<comment type="pathway">
    <text evidence="4">Nitrogen metabolism.</text>
</comment>
<dbReference type="GO" id="GO:0015930">
    <property type="term" value="F:glutamate synthase activity"/>
    <property type="evidence" value="ECO:0000318"/>
    <property type="project" value="GO_Central"/>
</dbReference>
<dbReference type="GO" id="GO:0016041">
    <property type="term" value="F:glutamate synthase (ferredoxin) activity"/>
    <property type="evidence" value="ECO:0007669"/>
    <property type="project" value="UniProtKB-EC"/>
</dbReference>
<dbReference type="Gene3D" id="3.60.20.10">
    <property type="entry name" value="Glutamine Phosphoribosylpyrophosphate, subunit 1, domain 1"/>
    <property type="match status" value="1"/>
</dbReference>
<dbReference type="EC" id="1.4.7.1" evidence="17"/>
<dbReference type="EMBL" id="DF237135">
    <property type="protein sequence ID" value="GAQ84369.1"/>
    <property type="molecule type" value="Genomic_DNA"/>
</dbReference>
<dbReference type="CDD" id="cd02808">
    <property type="entry name" value="GltS_FMN"/>
    <property type="match status" value="1"/>
</dbReference>
<dbReference type="SUPFAM" id="SSF69336">
    <property type="entry name" value="Alpha subunit of glutamate synthase, C-terminal domain"/>
    <property type="match status" value="1"/>
</dbReference>
<keyword evidence="21" id="KW-1185">Reference proteome</keyword>
<keyword evidence="14" id="KW-0314">Glutamate biosynthesis</keyword>
<dbReference type="UniPathway" id="UPA00045"/>
<evidence type="ECO:0000256" key="6">
    <source>
        <dbReference type="ARBA" id="ARBA00022605"/>
    </source>
</evidence>
<evidence type="ECO:0000313" key="20">
    <source>
        <dbReference type="EMBL" id="GAQ84369.1"/>
    </source>
</evidence>
<dbReference type="FunFam" id="2.160.20.60:FF:000003">
    <property type="entry name" value="Ferredoxin-dependent glutamate synthase, chloroplastic"/>
    <property type="match status" value="1"/>
</dbReference>
<dbReference type="STRING" id="105231.A0A1Y1I4M1"/>
<evidence type="ECO:0000313" key="21">
    <source>
        <dbReference type="Proteomes" id="UP000054558"/>
    </source>
</evidence>
<dbReference type="InterPro" id="IPR029055">
    <property type="entry name" value="Ntn_hydrolases_N"/>
</dbReference>
<dbReference type="Gene3D" id="2.160.20.60">
    <property type="entry name" value="Glutamate synthase, alpha subunit, C-terminal domain"/>
    <property type="match status" value="1"/>
</dbReference>
<feature type="region of interest" description="Disordered" evidence="18">
    <location>
        <begin position="1342"/>
        <end position="1366"/>
    </location>
</feature>
<evidence type="ECO:0000259" key="19">
    <source>
        <dbReference type="PROSITE" id="PS51278"/>
    </source>
</evidence>
<comment type="pathway">
    <text evidence="16">Amino-acid biosynthesis; L-glutamate biosynthesis via GLT pathway; L-glutamate from 2-oxoglutarate and L-glutamine (ferredoxin route): step 1/1.</text>
</comment>
<evidence type="ECO:0000256" key="9">
    <source>
        <dbReference type="ARBA" id="ARBA00022723"/>
    </source>
</evidence>
<sequence length="1641" mass="177634">MAATLTRGATLSISHLSFSSQIQCRQQESECLSTVFRKKHVSSLGSLQAIAKRAALPRYQGLRTATLLTRSKCPSQVSSSGLEKTRYGSKEVRAAAVSAARPDTVEPIQVADLEDILKEKGECGVGYIANIKNKASHKIVQQALTALGCMEHRGGCSADNDSGDGAGIMTKIPWALFQEYFKEKGLPPLDEKQTGVGMLFLPKDPEDTKAAKALIEKVLSEEHLEVLGWREVPIDESVVGPIAHKEMPHIEQLFVKVSLKEGDTQKDVDRELFITHKQVERLAEKEAWGDDLYFCTFSNQVIVYKGMLRSVVLRNFYLDLQDERYASSFAIYHRRFSTNTTPKWPLAQPMRFLGHNGEINTLQGNLNWMRSREATLSHPIWRGREKEFKPIGSGKASDSANLDMVAEVLVHSGRTPEETMMMLVPEAYKNHPTLQIKYPEIVDFYEYYKGQMEAWDGPALLVFSNGSQVGCCLDRNGLRPARYWKTNDDTVYVASEVGVLDIDPANVTMKGRLGPGMMILADLETGEVLENTAVKRRVASKYPYHDWMAAARSLNGGGFLGGPTKDADEVLRMQNTFGYSVEDTQMVIEAMASQGKEPTFCMGDDIPLAVLSARPHMLYDYFKQRFAQVTNPAIDPLREGLVMGLDVNIGKRGNLLDVGPDNVASQVRLSSPFLTETELDDLAADPVLKGVRLPAFFDASGDAAGSLKKGLDALCEAADKAVKDGAELLILSDRDDNLDVSRPAIPMMLAVGAVHHHLISNGLRMQASIVADTAQCFSTHHFACLIGYGASAVCPYLALETCRQWRANSKTEGLMKRGKIPMTTNEQAQGNYKKAINGGLKKILSKMGISLLSSYNGAQIFEVYGLGKDVIDYAFRGSVSRIGGLTLDELAKEAVAFWVKGFSAEAIKKLDNFGFIQFRPGGEYHGNNPEMSKLLHKAVREKNSDAYAVYQEHLSKRPVNVLRDMLEIKSDREPIPLEKVESATSIVERFCTGGMSLGAISRETHEAIAIAMNRIGGKSNSGEGGEDPVRWEKLSNVDAEGQSATLPHLRGLQNGDTAGSAIKQVASGRFGVTPNFLANADQVEIKIAQGAKPGEGGQLPGKKVSPYIAWLRNSKAGVTLISPPPHHDIYSIEDLAQLIYDLHQVNPRAKVSVKLVAEAGIGTVASGVAKANADIIQISGHDGGTGASPISSIKHAGGPWEMGLTETHQQLLANGLRERVVLRVDGGFKSGADVMMGALMGADEYGFGSVAMIATGCIMARICHTNNCPVGVASQREELRARFPGVPGDLVNFFLYVAEEVRSTMASLGYEKMDDIIGRTDLLQPRADAVLEKTDSIDMSFLMPPLTESGSSTERRRQPVHTNGPVLDDELLADPEIRAAIDEEKVASKTVKVVNVDRSTGGRVAGAIAKKYGDSGFAGELNLTFEGSAGQSFGCFLVSGLNIKLIGEANDYVGKGMAGGEIAIVLHPRSTFAAKDAIIVGNTCLYGATGGQLFVNGMAGERFAVRNSMAETVVEGTGDHCCEYMTGGCVVSLGKVGRNVAAGMTGGLGYFLDEDGTFESKVNKEIVAMQRVGTAAGETQLRRLIEAHVDKTNSAKGKQILDSWDAYLPKFWQLVPPSEANSPEANAALKAAGGPLVAQSA</sequence>
<name>A0A1Y1I4M1_KLENI</name>
<evidence type="ECO:0000256" key="11">
    <source>
        <dbReference type="ARBA" id="ARBA00023002"/>
    </source>
</evidence>
<reference evidence="20 21" key="1">
    <citation type="journal article" date="2014" name="Nat. Commun.">
        <title>Klebsormidium flaccidum genome reveals primary factors for plant terrestrial adaptation.</title>
        <authorList>
            <person name="Hori K."/>
            <person name="Maruyama F."/>
            <person name="Fujisawa T."/>
            <person name="Togashi T."/>
            <person name="Yamamoto N."/>
            <person name="Seo M."/>
            <person name="Sato S."/>
            <person name="Yamada T."/>
            <person name="Mori H."/>
            <person name="Tajima N."/>
            <person name="Moriyama T."/>
            <person name="Ikeuchi M."/>
            <person name="Watanabe M."/>
            <person name="Wada H."/>
            <person name="Kobayashi K."/>
            <person name="Saito M."/>
            <person name="Masuda T."/>
            <person name="Sasaki-Sekimoto Y."/>
            <person name="Mashiguchi K."/>
            <person name="Awai K."/>
            <person name="Shimojima M."/>
            <person name="Masuda S."/>
            <person name="Iwai M."/>
            <person name="Nobusawa T."/>
            <person name="Narise T."/>
            <person name="Kondo S."/>
            <person name="Saito H."/>
            <person name="Sato R."/>
            <person name="Murakawa M."/>
            <person name="Ihara Y."/>
            <person name="Oshima-Yamada Y."/>
            <person name="Ohtaka K."/>
            <person name="Satoh M."/>
            <person name="Sonobe K."/>
            <person name="Ishii M."/>
            <person name="Ohtani R."/>
            <person name="Kanamori-Sato M."/>
            <person name="Honoki R."/>
            <person name="Miyazaki D."/>
            <person name="Mochizuki H."/>
            <person name="Umetsu J."/>
            <person name="Higashi K."/>
            <person name="Shibata D."/>
            <person name="Kamiya Y."/>
            <person name="Sato N."/>
            <person name="Nakamura Y."/>
            <person name="Tabata S."/>
            <person name="Ida S."/>
            <person name="Kurokawa K."/>
            <person name="Ohta H."/>
        </authorList>
    </citation>
    <scope>NUCLEOTIDE SEQUENCE [LARGE SCALE GENOMIC DNA]</scope>
    <source>
        <strain evidence="20 21">NIES-2285</strain>
    </source>
</reference>
<dbReference type="InterPro" id="IPR017932">
    <property type="entry name" value="GATase_2_dom"/>
</dbReference>
<dbReference type="PROSITE" id="PS51278">
    <property type="entry name" value="GATASE_TYPE_2"/>
    <property type="match status" value="1"/>
</dbReference>
<dbReference type="Proteomes" id="UP000054558">
    <property type="component" value="Unassembled WGS sequence"/>
</dbReference>
<evidence type="ECO:0000256" key="7">
    <source>
        <dbReference type="ARBA" id="ARBA00022630"/>
    </source>
</evidence>
<comment type="pathway">
    <text evidence="3">Energy metabolism; nitrogen metabolism.</text>
</comment>
<dbReference type="InterPro" id="IPR050711">
    <property type="entry name" value="ET-N_metabolism_enzyme"/>
</dbReference>
<dbReference type="Pfam" id="PF01493">
    <property type="entry name" value="GXGXG"/>
    <property type="match status" value="1"/>
</dbReference>
<comment type="similarity">
    <text evidence="5">Belongs to the glutamate synthase family.</text>
</comment>
<dbReference type="PANTHER" id="PTHR11938:SF133">
    <property type="entry name" value="GLUTAMATE SYNTHASE (NADH)"/>
    <property type="match status" value="1"/>
</dbReference>
<evidence type="ECO:0000256" key="2">
    <source>
        <dbReference type="ARBA" id="ARBA00001927"/>
    </source>
</evidence>
<dbReference type="InterPro" id="IPR006982">
    <property type="entry name" value="Glu_synth_centr_N"/>
</dbReference>
<evidence type="ECO:0000256" key="17">
    <source>
        <dbReference type="ARBA" id="ARBA00039085"/>
    </source>
</evidence>
<evidence type="ECO:0000256" key="12">
    <source>
        <dbReference type="ARBA" id="ARBA00023004"/>
    </source>
</evidence>
<dbReference type="CDD" id="cd00982">
    <property type="entry name" value="gltB_C"/>
    <property type="match status" value="1"/>
</dbReference>
<evidence type="ECO:0000256" key="5">
    <source>
        <dbReference type="ARBA" id="ARBA00009716"/>
    </source>
</evidence>
<keyword evidence="13" id="KW-0411">Iron-sulfur</keyword>
<evidence type="ECO:0000256" key="8">
    <source>
        <dbReference type="ARBA" id="ARBA00022643"/>
    </source>
</evidence>
<evidence type="ECO:0000256" key="15">
    <source>
        <dbReference type="ARBA" id="ARBA00023291"/>
    </source>
</evidence>